<proteinExistence type="predicted"/>
<dbReference type="EMBL" id="UINC01204709">
    <property type="protein sequence ID" value="SVE25560.1"/>
    <property type="molecule type" value="Genomic_DNA"/>
</dbReference>
<protein>
    <submittedName>
        <fullName evidence="1">Uncharacterized protein</fullName>
    </submittedName>
</protein>
<sequence>NDFSSSLVNTNTNEIYYIEKNNIDWQSNYFWRVKPENGDWMLGEFSTGSPSYVFAPLDVDPVEIQVNSSMDSDGIIIYGMYDPFYSAAIDMNGNEVWNSGGVDTYMFSSVDHNYNFLGDANLPPNFNGELGIEFTIEDGITWSQPTYGDEADFLQHELIKLPNGNFMGFVVTYKEHYVPNSNDYPQYFDDSFDFSFENNIPGWDGSFPYPWTWKGERIVEWDEDGNEIWSWNVFDYFDLNDFD</sequence>
<feature type="non-terminal residue" evidence="1">
    <location>
        <position position="243"/>
    </location>
</feature>
<dbReference type="AlphaFoldDB" id="A0A383C0K2"/>
<evidence type="ECO:0000313" key="1">
    <source>
        <dbReference type="EMBL" id="SVE25560.1"/>
    </source>
</evidence>
<gene>
    <name evidence="1" type="ORF">METZ01_LOCUS478414</name>
</gene>
<organism evidence="1">
    <name type="scientific">marine metagenome</name>
    <dbReference type="NCBI Taxonomy" id="408172"/>
    <lineage>
        <taxon>unclassified sequences</taxon>
        <taxon>metagenomes</taxon>
        <taxon>ecological metagenomes</taxon>
    </lineage>
</organism>
<reference evidence="1" key="1">
    <citation type="submission" date="2018-05" db="EMBL/GenBank/DDBJ databases">
        <authorList>
            <person name="Lanie J.A."/>
            <person name="Ng W.-L."/>
            <person name="Kazmierczak K.M."/>
            <person name="Andrzejewski T.M."/>
            <person name="Davidsen T.M."/>
            <person name="Wayne K.J."/>
            <person name="Tettelin H."/>
            <person name="Glass J.I."/>
            <person name="Rusch D."/>
            <person name="Podicherti R."/>
            <person name="Tsui H.-C.T."/>
            <person name="Winkler M.E."/>
        </authorList>
    </citation>
    <scope>NUCLEOTIDE SEQUENCE</scope>
</reference>
<feature type="non-terminal residue" evidence="1">
    <location>
        <position position="1"/>
    </location>
</feature>
<accession>A0A383C0K2</accession>
<name>A0A383C0K2_9ZZZZ</name>